<evidence type="ECO:0000259" key="3">
    <source>
        <dbReference type="PROSITE" id="PS50915"/>
    </source>
</evidence>
<dbReference type="Pfam" id="PF00030">
    <property type="entry name" value="Crystall"/>
    <property type="match status" value="2"/>
</dbReference>
<evidence type="ECO:0000313" key="5">
    <source>
        <dbReference type="Proteomes" id="UP000683360"/>
    </source>
</evidence>
<dbReference type="Gene3D" id="2.170.15.10">
    <property type="entry name" value="Proaerolysin, chain A, domain 3"/>
    <property type="match status" value="2"/>
</dbReference>
<feature type="domain" description="Beta/gamma crystallin 'Greek key'" evidence="3">
    <location>
        <begin position="289"/>
        <end position="335"/>
    </location>
</feature>
<evidence type="ECO:0000256" key="1">
    <source>
        <dbReference type="ARBA" id="ARBA00009646"/>
    </source>
</evidence>
<dbReference type="GO" id="GO:0007601">
    <property type="term" value="P:visual perception"/>
    <property type="evidence" value="ECO:0007669"/>
    <property type="project" value="TreeGrafter"/>
</dbReference>
<dbReference type="OrthoDB" id="6071120at2759"/>
<dbReference type="GO" id="GO:0005212">
    <property type="term" value="F:structural constituent of eye lens"/>
    <property type="evidence" value="ECO:0007669"/>
    <property type="project" value="TreeGrafter"/>
</dbReference>
<reference evidence="4" key="1">
    <citation type="submission" date="2021-03" db="EMBL/GenBank/DDBJ databases">
        <authorList>
            <person name="Bekaert M."/>
        </authorList>
    </citation>
    <scope>NUCLEOTIDE SEQUENCE</scope>
</reference>
<dbReference type="Proteomes" id="UP000683360">
    <property type="component" value="Unassembled WGS sequence"/>
</dbReference>
<accession>A0A8S3RY09</accession>
<comment type="similarity">
    <text evidence="1">Belongs to the beta/gamma-crystallin family.</text>
</comment>
<name>A0A8S3RY09_MYTED</name>
<gene>
    <name evidence="4" type="ORF">MEDL_25276</name>
</gene>
<dbReference type="EMBL" id="CAJPWZ010001257">
    <property type="protein sequence ID" value="CAG2211244.1"/>
    <property type="molecule type" value="Genomic_DNA"/>
</dbReference>
<proteinExistence type="inferred from homology"/>
<evidence type="ECO:0000256" key="2">
    <source>
        <dbReference type="ARBA" id="ARBA00022737"/>
    </source>
</evidence>
<dbReference type="InterPro" id="IPR001064">
    <property type="entry name" value="Beta/gamma_crystallin"/>
</dbReference>
<organism evidence="4 5">
    <name type="scientific">Mytilus edulis</name>
    <name type="common">Blue mussel</name>
    <dbReference type="NCBI Taxonomy" id="6550"/>
    <lineage>
        <taxon>Eukaryota</taxon>
        <taxon>Metazoa</taxon>
        <taxon>Spiralia</taxon>
        <taxon>Lophotrochozoa</taxon>
        <taxon>Mollusca</taxon>
        <taxon>Bivalvia</taxon>
        <taxon>Autobranchia</taxon>
        <taxon>Pteriomorphia</taxon>
        <taxon>Mytilida</taxon>
        <taxon>Mytiloidea</taxon>
        <taxon>Mytilidae</taxon>
        <taxon>Mytilinae</taxon>
        <taxon>Mytilus</taxon>
    </lineage>
</organism>
<dbReference type="PANTHER" id="PTHR11818">
    <property type="entry name" value="BETA/GAMMA CRYSTALLIN"/>
    <property type="match status" value="1"/>
</dbReference>
<dbReference type="AlphaFoldDB" id="A0A8S3RY09"/>
<dbReference type="SUPFAM" id="SSF56973">
    <property type="entry name" value="Aerolisin/ETX pore-forming domain"/>
    <property type="match status" value="1"/>
</dbReference>
<dbReference type="SMART" id="SM00247">
    <property type="entry name" value="XTALbg"/>
    <property type="match status" value="2"/>
</dbReference>
<dbReference type="InterPro" id="IPR050252">
    <property type="entry name" value="Beta/Gamma-Crystallin"/>
</dbReference>
<protein>
    <submittedName>
        <fullName evidence="4">CRYB</fullName>
    </submittedName>
</protein>
<evidence type="ECO:0000313" key="4">
    <source>
        <dbReference type="EMBL" id="CAG2211244.1"/>
    </source>
</evidence>
<keyword evidence="2" id="KW-0677">Repeat</keyword>
<dbReference type="Gene3D" id="2.60.20.10">
    <property type="entry name" value="Crystallins"/>
    <property type="match status" value="2"/>
</dbReference>
<dbReference type="InterPro" id="IPR011024">
    <property type="entry name" value="G_crystallin-like"/>
</dbReference>
<keyword evidence="5" id="KW-1185">Reference proteome</keyword>
<comment type="caution">
    <text evidence="4">The sequence shown here is derived from an EMBL/GenBank/DDBJ whole genome shotgun (WGS) entry which is preliminary data.</text>
</comment>
<dbReference type="SUPFAM" id="SSF49695">
    <property type="entry name" value="gamma-Crystallin-like"/>
    <property type="match status" value="1"/>
</dbReference>
<dbReference type="PANTHER" id="PTHR11818:SF42">
    <property type="entry name" value="VOLTAGE-GATED HYDROGEN CHANNEL 1"/>
    <property type="match status" value="1"/>
</dbReference>
<sequence>MSSDGMNPKNSSVTVTSTVTQGKTNIPFVAILYYEDDSEHTFAEKGVFYGCNFFDLKTKYVFELIIKSDLPKDEGGFVNDSLSSLRKIKIHDDIKTLKKKIALYEHISYGGRSQDFIESCPDLDEYDFDDITSSAKCNRGVWVGFTECNYEGEQSLFLSGRKIMSDLPSDEGGFINDVFFAKNNGEQTLSEAEEITIQKENTYEFKWNAGTKAPAYTYWFLSFEDNPIIAIVYLLDAVKMEPKNFTEEPECTVYADTFNGRSLTFSDDVENLKWYKFDNKMSSIEVKSGAWVGYQHPNYAGDQSLFLKGQYEASDKPNDEGGFKNDRISSFGKIMLKPATEGNMKLLQIDYDLDRADIRRTPTSVFSWTQVNNTSVEQTVTKTDEITITREDTYEFRWDRAAKVSTTIKGNVGIPLIGQTEVSISAETSVSMGRTSKTNKSKTNKWIAEYPSKIPRYSTVTVTSKLTQGNINIPFTAVLYYGDDTERTITEKGVFYGCQYFDFHTELNESKVST</sequence>
<dbReference type="PROSITE" id="PS50915">
    <property type="entry name" value="CRYSTALLIN_BETA_GAMMA"/>
    <property type="match status" value="1"/>
</dbReference>